<comment type="caution">
    <text evidence="4">The sequence shown here is derived from an EMBL/GenBank/DDBJ whole genome shotgun (WGS) entry which is preliminary data.</text>
</comment>
<keyword evidence="2" id="KW-0378">Hydrolase</keyword>
<name>A0AA43TW83_9LECA</name>
<keyword evidence="5" id="KW-1185">Reference proteome</keyword>
<dbReference type="SUPFAM" id="SSF75304">
    <property type="entry name" value="Amidase signature (AS) enzymes"/>
    <property type="match status" value="1"/>
</dbReference>
<dbReference type="Pfam" id="PF01425">
    <property type="entry name" value="Amidase"/>
    <property type="match status" value="1"/>
</dbReference>
<dbReference type="InterPro" id="IPR036928">
    <property type="entry name" value="AS_sf"/>
</dbReference>
<dbReference type="AlphaFoldDB" id="A0AA43TW83"/>
<dbReference type="GO" id="GO:0016787">
    <property type="term" value="F:hydrolase activity"/>
    <property type="evidence" value="ECO:0007669"/>
    <property type="project" value="UniProtKB-KW"/>
</dbReference>
<feature type="domain" description="Amidase" evidence="3">
    <location>
        <begin position="4"/>
        <end position="289"/>
    </location>
</feature>
<evidence type="ECO:0000259" key="3">
    <source>
        <dbReference type="Pfam" id="PF01425"/>
    </source>
</evidence>
<evidence type="ECO:0000313" key="5">
    <source>
        <dbReference type="Proteomes" id="UP001161017"/>
    </source>
</evidence>
<dbReference type="PANTHER" id="PTHR46072:SF10">
    <property type="entry name" value="ACETAMIDASE"/>
    <property type="match status" value="1"/>
</dbReference>
<dbReference type="Proteomes" id="UP001161017">
    <property type="component" value="Unassembled WGS sequence"/>
</dbReference>
<reference evidence="4" key="1">
    <citation type="journal article" date="2023" name="Genome Biol. Evol.">
        <title>First Whole Genome Sequence and Flow Cytometry Genome Size Data for the Lichen-Forming Fungus Ramalina farinacea (Ascomycota).</title>
        <authorList>
            <person name="Llewellyn T."/>
            <person name="Mian S."/>
            <person name="Hill R."/>
            <person name="Leitch I.J."/>
            <person name="Gaya E."/>
        </authorList>
    </citation>
    <scope>NUCLEOTIDE SEQUENCE</scope>
    <source>
        <strain evidence="4">LIQ254RAFAR</strain>
    </source>
</reference>
<dbReference type="Gene3D" id="3.90.1300.10">
    <property type="entry name" value="Amidase signature (AS) domain"/>
    <property type="match status" value="1"/>
</dbReference>
<comment type="similarity">
    <text evidence="1">Belongs to the amidase family.</text>
</comment>
<dbReference type="InterPro" id="IPR023631">
    <property type="entry name" value="Amidase_dom"/>
</dbReference>
<evidence type="ECO:0000313" key="4">
    <source>
        <dbReference type="EMBL" id="MDI1490233.1"/>
    </source>
</evidence>
<dbReference type="PANTHER" id="PTHR46072">
    <property type="entry name" value="AMIDASE-RELATED-RELATED"/>
    <property type="match status" value="1"/>
</dbReference>
<evidence type="ECO:0000256" key="1">
    <source>
        <dbReference type="ARBA" id="ARBA00009199"/>
    </source>
</evidence>
<proteinExistence type="inferred from homology"/>
<dbReference type="EMBL" id="JAPUFD010000011">
    <property type="protein sequence ID" value="MDI1490233.1"/>
    <property type="molecule type" value="Genomic_DNA"/>
</dbReference>
<sequence>MPGQEGIPSVFSPMTRTLDDLIYFARSFIGMKCWQWDHSVHPLEWREGAVEQIRESKRFKVGVLRSDGVVDPSPACARALEETVSALRSQGHDCVDISPPSPYLALQIASSLLNSDGCRTFLSFFRTGETNDPGARQMSLYMRLPRSLKYLHFLWVKYVRRDAVWAGLLENWHAKSSFEQWKLVSKRESYKATWHEWWNREGYDFLLTPVNATPAVPHKGMKEALDYSCGIMPVTKVDRDSDQLPESFDFKKLNGVAKGAYAHYDSKAMHGLPVAVQIVGRRLEEEKVLAVMQRVSDALESSGKRYPLLDID</sequence>
<organism evidence="4 5">
    <name type="scientific">Ramalina farinacea</name>
    <dbReference type="NCBI Taxonomy" id="258253"/>
    <lineage>
        <taxon>Eukaryota</taxon>
        <taxon>Fungi</taxon>
        <taxon>Dikarya</taxon>
        <taxon>Ascomycota</taxon>
        <taxon>Pezizomycotina</taxon>
        <taxon>Lecanoromycetes</taxon>
        <taxon>OSLEUM clade</taxon>
        <taxon>Lecanoromycetidae</taxon>
        <taxon>Lecanorales</taxon>
        <taxon>Lecanorineae</taxon>
        <taxon>Ramalinaceae</taxon>
        <taxon>Ramalina</taxon>
    </lineage>
</organism>
<protein>
    <recommendedName>
        <fullName evidence="3">Amidase domain-containing protein</fullName>
    </recommendedName>
</protein>
<accession>A0AA43TW83</accession>
<evidence type="ECO:0000256" key="2">
    <source>
        <dbReference type="ARBA" id="ARBA00022801"/>
    </source>
</evidence>
<gene>
    <name evidence="4" type="ORF">OHK93_001433</name>
</gene>